<name>A0A177WDQ1_BATDL</name>
<evidence type="ECO:0000313" key="2">
    <source>
        <dbReference type="EMBL" id="OAJ37862.1"/>
    </source>
</evidence>
<proteinExistence type="predicted"/>
<keyword evidence="1" id="KW-0812">Transmembrane</keyword>
<dbReference type="Proteomes" id="UP000077115">
    <property type="component" value="Unassembled WGS sequence"/>
</dbReference>
<organism evidence="2 3">
    <name type="scientific">Batrachochytrium dendrobatidis (strain JEL423)</name>
    <dbReference type="NCBI Taxonomy" id="403673"/>
    <lineage>
        <taxon>Eukaryota</taxon>
        <taxon>Fungi</taxon>
        <taxon>Fungi incertae sedis</taxon>
        <taxon>Chytridiomycota</taxon>
        <taxon>Chytridiomycota incertae sedis</taxon>
        <taxon>Chytridiomycetes</taxon>
        <taxon>Rhizophydiales</taxon>
        <taxon>Rhizophydiales incertae sedis</taxon>
        <taxon>Batrachochytrium</taxon>
    </lineage>
</organism>
<keyword evidence="1" id="KW-1133">Transmembrane helix</keyword>
<sequence>MEDPTSVTACASDHKECKKKSSEKQAVGRLAVAAEENTCFPVTLKLNTLNTVILVRPSTSNAHPTHTLLTLPMTYRSTHPPTSTRKSPLVKVLIGWGAFALVGFAALQLIKYDILSRRKAEHRKMLDDAKTGQ</sequence>
<dbReference type="VEuPathDB" id="FungiDB:BDEG_21834"/>
<reference evidence="2 3" key="2">
    <citation type="submission" date="2016-05" db="EMBL/GenBank/DDBJ databases">
        <title>Lineage-specific infection strategies underlie the spectrum of fungal disease in amphibians.</title>
        <authorList>
            <person name="Cuomo C.A."/>
            <person name="Farrer R.A."/>
            <person name="James T."/>
            <person name="Longcore J."/>
            <person name="Birren B."/>
        </authorList>
    </citation>
    <scope>NUCLEOTIDE SEQUENCE [LARGE SCALE GENOMIC DNA]</scope>
    <source>
        <strain evidence="2 3">JEL423</strain>
    </source>
</reference>
<keyword evidence="1" id="KW-0472">Membrane</keyword>
<feature type="transmembrane region" description="Helical" evidence="1">
    <location>
        <begin position="93"/>
        <end position="115"/>
    </location>
</feature>
<protein>
    <submittedName>
        <fullName evidence="2">Uncharacterized protein</fullName>
    </submittedName>
</protein>
<gene>
    <name evidence="2" type="ORF">BDEG_21834</name>
</gene>
<dbReference type="AlphaFoldDB" id="A0A177WDQ1"/>
<evidence type="ECO:0000256" key="1">
    <source>
        <dbReference type="SAM" id="Phobius"/>
    </source>
</evidence>
<reference evidence="2 3" key="1">
    <citation type="submission" date="2006-10" db="EMBL/GenBank/DDBJ databases">
        <title>The Genome Sequence of Batrachochytrium dendrobatidis JEL423.</title>
        <authorList>
            <consortium name="The Broad Institute Genome Sequencing Platform"/>
            <person name="Birren B."/>
            <person name="Lander E."/>
            <person name="Galagan J."/>
            <person name="Cuomo C."/>
            <person name="Devon K."/>
            <person name="Jaffe D."/>
            <person name="Butler J."/>
            <person name="Alvarez P."/>
            <person name="Gnerre S."/>
            <person name="Grabherr M."/>
            <person name="Kleber M."/>
            <person name="Mauceli E."/>
            <person name="Brockman W."/>
            <person name="Young S."/>
            <person name="LaButti K."/>
            <person name="Sykes S."/>
            <person name="DeCaprio D."/>
            <person name="Crawford M."/>
            <person name="Koehrsen M."/>
            <person name="Engels R."/>
            <person name="Montgomery P."/>
            <person name="Pearson M."/>
            <person name="Howarth C."/>
            <person name="Larson L."/>
            <person name="White J."/>
            <person name="O'Leary S."/>
            <person name="Kodira C."/>
            <person name="Zeng Q."/>
            <person name="Yandava C."/>
            <person name="Alvarado L."/>
            <person name="Longcore J."/>
            <person name="James T."/>
        </authorList>
    </citation>
    <scope>NUCLEOTIDE SEQUENCE [LARGE SCALE GENOMIC DNA]</scope>
    <source>
        <strain evidence="2 3">JEL423</strain>
    </source>
</reference>
<dbReference type="EMBL" id="DS022301">
    <property type="protein sequence ID" value="OAJ37862.1"/>
    <property type="molecule type" value="Genomic_DNA"/>
</dbReference>
<evidence type="ECO:0000313" key="3">
    <source>
        <dbReference type="Proteomes" id="UP000077115"/>
    </source>
</evidence>
<accession>A0A177WDQ1</accession>